<dbReference type="Proteomes" id="UP000298416">
    <property type="component" value="Unassembled WGS sequence"/>
</dbReference>
<gene>
    <name evidence="3" type="ORF">SASPL_143105</name>
</gene>
<protein>
    <recommendedName>
        <fullName evidence="2">Lon N-terminal domain-containing protein</fullName>
    </recommendedName>
</protein>
<dbReference type="InterPro" id="IPR046336">
    <property type="entry name" value="Lon_prtase_N_sf"/>
</dbReference>
<comment type="caution">
    <text evidence="3">The sequence shown here is derived from an EMBL/GenBank/DDBJ whole genome shotgun (WGS) entry which is preliminary data.</text>
</comment>
<evidence type="ECO:0000313" key="4">
    <source>
        <dbReference type="Proteomes" id="UP000298416"/>
    </source>
</evidence>
<dbReference type="InterPro" id="IPR003111">
    <property type="entry name" value="Lon_prtase_N"/>
</dbReference>
<accession>A0A8X8WN71</accession>
<evidence type="ECO:0000259" key="2">
    <source>
        <dbReference type="Pfam" id="PF02190"/>
    </source>
</evidence>
<feature type="compositionally biased region" description="Basic and acidic residues" evidence="1">
    <location>
        <begin position="104"/>
        <end position="117"/>
    </location>
</feature>
<reference evidence="3" key="1">
    <citation type="submission" date="2018-01" db="EMBL/GenBank/DDBJ databases">
        <authorList>
            <person name="Mao J.F."/>
        </authorList>
    </citation>
    <scope>NUCLEOTIDE SEQUENCE</scope>
    <source>
        <strain evidence="3">Huo1</strain>
        <tissue evidence="3">Leaf</tissue>
    </source>
</reference>
<evidence type="ECO:0000256" key="1">
    <source>
        <dbReference type="SAM" id="MobiDB-lite"/>
    </source>
</evidence>
<dbReference type="EMBL" id="PNBA02000016">
    <property type="protein sequence ID" value="KAG6396946.1"/>
    <property type="molecule type" value="Genomic_DNA"/>
</dbReference>
<organism evidence="3">
    <name type="scientific">Salvia splendens</name>
    <name type="common">Scarlet sage</name>
    <dbReference type="NCBI Taxonomy" id="180675"/>
    <lineage>
        <taxon>Eukaryota</taxon>
        <taxon>Viridiplantae</taxon>
        <taxon>Streptophyta</taxon>
        <taxon>Embryophyta</taxon>
        <taxon>Tracheophyta</taxon>
        <taxon>Spermatophyta</taxon>
        <taxon>Magnoliopsida</taxon>
        <taxon>eudicotyledons</taxon>
        <taxon>Gunneridae</taxon>
        <taxon>Pentapetalae</taxon>
        <taxon>asterids</taxon>
        <taxon>lamiids</taxon>
        <taxon>Lamiales</taxon>
        <taxon>Lamiaceae</taxon>
        <taxon>Nepetoideae</taxon>
        <taxon>Mentheae</taxon>
        <taxon>Salviinae</taxon>
        <taxon>Salvia</taxon>
        <taxon>Salvia subgen. Calosphace</taxon>
        <taxon>core Calosphace</taxon>
    </lineage>
</organism>
<feature type="region of interest" description="Disordered" evidence="1">
    <location>
        <begin position="87"/>
        <end position="117"/>
    </location>
</feature>
<proteinExistence type="predicted"/>
<evidence type="ECO:0000313" key="3">
    <source>
        <dbReference type="EMBL" id="KAG6396946.1"/>
    </source>
</evidence>
<name>A0A8X8WN71_SALSN</name>
<feature type="domain" description="Lon N-terminal" evidence="2">
    <location>
        <begin position="57"/>
        <end position="185"/>
    </location>
</feature>
<sequence>MDTSAVSCDYSFVSTVCPGGSLYFRFGTKFCYLVRLFEFDALHPAEICVPVDGCGASVKLVEQELWQREEKGLIGILPVRDAAAESSTASSPLAPGIGTNLGERSSKTQDEISESLKHGAKSNQEAIHWHNRGVAARAIHLSRGVEKPSGRVTYIVVLEGLCRFSVQELSTRGTYYTARITSLDITKLGKHNSSLIGPTTSVLS</sequence>
<keyword evidence="4" id="KW-1185">Reference proteome</keyword>
<reference evidence="3" key="2">
    <citation type="submission" date="2020-08" db="EMBL/GenBank/DDBJ databases">
        <title>Plant Genome Project.</title>
        <authorList>
            <person name="Zhang R.-G."/>
        </authorList>
    </citation>
    <scope>NUCLEOTIDE SEQUENCE</scope>
    <source>
        <strain evidence="3">Huo1</strain>
        <tissue evidence="3">Leaf</tissue>
    </source>
</reference>
<dbReference type="Gene3D" id="2.30.130.40">
    <property type="entry name" value="LON domain-like"/>
    <property type="match status" value="1"/>
</dbReference>
<dbReference type="Pfam" id="PF02190">
    <property type="entry name" value="LON_substr_bdg"/>
    <property type="match status" value="1"/>
</dbReference>
<dbReference type="AlphaFoldDB" id="A0A8X8WN71"/>